<feature type="region of interest" description="Disordered" evidence="1">
    <location>
        <begin position="290"/>
        <end position="326"/>
    </location>
</feature>
<organism evidence="2 3">
    <name type="scientific">Suillus luteus UH-Slu-Lm8-n1</name>
    <dbReference type="NCBI Taxonomy" id="930992"/>
    <lineage>
        <taxon>Eukaryota</taxon>
        <taxon>Fungi</taxon>
        <taxon>Dikarya</taxon>
        <taxon>Basidiomycota</taxon>
        <taxon>Agaricomycotina</taxon>
        <taxon>Agaricomycetes</taxon>
        <taxon>Agaricomycetidae</taxon>
        <taxon>Boletales</taxon>
        <taxon>Suillineae</taxon>
        <taxon>Suillaceae</taxon>
        <taxon>Suillus</taxon>
    </lineage>
</organism>
<reference evidence="2 3" key="1">
    <citation type="submission" date="2014-04" db="EMBL/GenBank/DDBJ databases">
        <authorList>
            <consortium name="DOE Joint Genome Institute"/>
            <person name="Kuo A."/>
            <person name="Ruytinx J."/>
            <person name="Rineau F."/>
            <person name="Colpaert J."/>
            <person name="Kohler A."/>
            <person name="Nagy L.G."/>
            <person name="Floudas D."/>
            <person name="Copeland A."/>
            <person name="Barry K.W."/>
            <person name="Cichocki N."/>
            <person name="Veneault-Fourrey C."/>
            <person name="LaButti K."/>
            <person name="Lindquist E.A."/>
            <person name="Lipzen A."/>
            <person name="Lundell T."/>
            <person name="Morin E."/>
            <person name="Murat C."/>
            <person name="Sun H."/>
            <person name="Tunlid A."/>
            <person name="Henrissat B."/>
            <person name="Grigoriev I.V."/>
            <person name="Hibbett D.S."/>
            <person name="Martin F."/>
            <person name="Nordberg H.P."/>
            <person name="Cantor M.N."/>
            <person name="Hua S.X."/>
        </authorList>
    </citation>
    <scope>NUCLEOTIDE SEQUENCE [LARGE SCALE GENOMIC DNA]</scope>
    <source>
        <strain evidence="2 3">UH-Slu-Lm8-n1</strain>
    </source>
</reference>
<dbReference type="Proteomes" id="UP000054485">
    <property type="component" value="Unassembled WGS sequence"/>
</dbReference>
<evidence type="ECO:0000313" key="2">
    <source>
        <dbReference type="EMBL" id="KIK37155.1"/>
    </source>
</evidence>
<dbReference type="STRING" id="930992.A0A0C9ZIC4"/>
<protein>
    <submittedName>
        <fullName evidence="2">Uncharacterized protein</fullName>
    </submittedName>
</protein>
<name>A0A0C9ZIC4_9AGAM</name>
<proteinExistence type="predicted"/>
<feature type="compositionally biased region" description="Polar residues" evidence="1">
    <location>
        <begin position="308"/>
        <end position="326"/>
    </location>
</feature>
<feature type="region of interest" description="Disordered" evidence="1">
    <location>
        <begin position="240"/>
        <end position="272"/>
    </location>
</feature>
<sequence length="326" mass="35917">MDAATCLVHTRQSASSKASTAPYPSVFDCRLAHRGAKNFAVYMKTHNLGCECTPRRFRLNFVPRRRTHRIARSRLEPATRLRTYLSQPTRKAVLQHPIAVGPCSRVAEALLPKRSFMVAKGMGGLETCGVTCVDDAWDYFAKGLGVEGLVRSSCVIEDPAEVEDLVEDLRSALGWRMRITGVKSGYLENLQSVTYHLLRAGYDPVGASSTACKQHIQQVSSLLPPSPTSPIVVMLDENAGSSTSAKHRERLLSDSSRPTALQESKRYPPRYGAQHCRQDALWEGVNEALPPGWGEGGTGSKEMDNRHTGTTRSSCLQNTGLYQERN</sequence>
<keyword evidence="3" id="KW-1185">Reference proteome</keyword>
<dbReference type="EMBL" id="KN835472">
    <property type="protein sequence ID" value="KIK37155.1"/>
    <property type="molecule type" value="Genomic_DNA"/>
</dbReference>
<dbReference type="AlphaFoldDB" id="A0A0C9ZIC4"/>
<evidence type="ECO:0000313" key="3">
    <source>
        <dbReference type="Proteomes" id="UP000054485"/>
    </source>
</evidence>
<dbReference type="InParanoid" id="A0A0C9ZIC4"/>
<evidence type="ECO:0000256" key="1">
    <source>
        <dbReference type="SAM" id="MobiDB-lite"/>
    </source>
</evidence>
<gene>
    <name evidence="2" type="ORF">CY34DRAFT_15903</name>
</gene>
<reference evidence="3" key="2">
    <citation type="submission" date="2015-01" db="EMBL/GenBank/DDBJ databases">
        <title>Evolutionary Origins and Diversification of the Mycorrhizal Mutualists.</title>
        <authorList>
            <consortium name="DOE Joint Genome Institute"/>
            <consortium name="Mycorrhizal Genomics Consortium"/>
            <person name="Kohler A."/>
            <person name="Kuo A."/>
            <person name="Nagy L.G."/>
            <person name="Floudas D."/>
            <person name="Copeland A."/>
            <person name="Barry K.W."/>
            <person name="Cichocki N."/>
            <person name="Veneault-Fourrey C."/>
            <person name="LaButti K."/>
            <person name="Lindquist E.A."/>
            <person name="Lipzen A."/>
            <person name="Lundell T."/>
            <person name="Morin E."/>
            <person name="Murat C."/>
            <person name="Riley R."/>
            <person name="Ohm R."/>
            <person name="Sun H."/>
            <person name="Tunlid A."/>
            <person name="Henrissat B."/>
            <person name="Grigoriev I.V."/>
            <person name="Hibbett D.S."/>
            <person name="Martin F."/>
        </authorList>
    </citation>
    <scope>NUCLEOTIDE SEQUENCE [LARGE SCALE GENOMIC DNA]</scope>
    <source>
        <strain evidence="3">UH-Slu-Lm8-n1</strain>
    </source>
</reference>
<dbReference type="HOGENOM" id="CLU_853045_0_0_1"/>
<feature type="compositionally biased region" description="Polar residues" evidence="1">
    <location>
        <begin position="253"/>
        <end position="262"/>
    </location>
</feature>
<accession>A0A0C9ZIC4</accession>